<reference evidence="3 4" key="1">
    <citation type="submission" date="2020-05" db="EMBL/GenBank/DDBJ databases">
        <authorList>
            <person name="Whitworth D."/>
        </authorList>
    </citation>
    <scope>NUCLEOTIDE SEQUENCE [LARGE SCALE GENOMIC DNA]</scope>
    <source>
        <strain evidence="3 4">CA046A</strain>
    </source>
</reference>
<evidence type="ECO:0000259" key="2">
    <source>
        <dbReference type="PROSITE" id="PS50994"/>
    </source>
</evidence>
<sequence length="101" mass="11331">MRRHPCYQGGHPLRGTRAPSPGHQGPLRCLRSRHGDGLSVRHDNGSQYTSDAFQNELRFLGAQSSPSFVRSPKSNGCAERFIRILKEQCSWRAPSPLWSNS</sequence>
<comment type="caution">
    <text evidence="3">The sequence shown here is derived from an EMBL/GenBank/DDBJ whole genome shotgun (WGS) entry which is preliminary data.</text>
</comment>
<gene>
    <name evidence="3" type="ORF">HNS30_18520</name>
</gene>
<name>A0A7Y4JTS8_9BACT</name>
<accession>A0A7Y4JTS8</accession>
<feature type="region of interest" description="Disordered" evidence="1">
    <location>
        <begin position="1"/>
        <end position="26"/>
    </location>
</feature>
<dbReference type="InterPro" id="IPR036397">
    <property type="entry name" value="RNaseH_sf"/>
</dbReference>
<dbReference type="GO" id="GO:0015074">
    <property type="term" value="P:DNA integration"/>
    <property type="evidence" value="ECO:0007669"/>
    <property type="project" value="InterPro"/>
</dbReference>
<dbReference type="InterPro" id="IPR001584">
    <property type="entry name" value="Integrase_cat-core"/>
</dbReference>
<dbReference type="EMBL" id="JABFJW010000135">
    <property type="protein sequence ID" value="NOK11038.1"/>
    <property type="molecule type" value="Genomic_DNA"/>
</dbReference>
<evidence type="ECO:0000313" key="3">
    <source>
        <dbReference type="EMBL" id="NOK11038.1"/>
    </source>
</evidence>
<evidence type="ECO:0000256" key="1">
    <source>
        <dbReference type="SAM" id="MobiDB-lite"/>
    </source>
</evidence>
<feature type="domain" description="Integrase catalytic" evidence="2">
    <location>
        <begin position="27"/>
        <end position="101"/>
    </location>
</feature>
<dbReference type="Gene3D" id="3.30.420.10">
    <property type="entry name" value="Ribonuclease H-like superfamily/Ribonuclease H"/>
    <property type="match status" value="1"/>
</dbReference>
<dbReference type="Proteomes" id="UP000528460">
    <property type="component" value="Unassembled WGS sequence"/>
</dbReference>
<proteinExistence type="predicted"/>
<protein>
    <submittedName>
        <fullName evidence="3">Transposase family protein</fullName>
    </submittedName>
</protein>
<dbReference type="SUPFAM" id="SSF53098">
    <property type="entry name" value="Ribonuclease H-like"/>
    <property type="match status" value="1"/>
</dbReference>
<dbReference type="InterPro" id="IPR012337">
    <property type="entry name" value="RNaseH-like_sf"/>
</dbReference>
<dbReference type="AlphaFoldDB" id="A0A7Y4JTS8"/>
<organism evidence="3 4">
    <name type="scientific">Corallococcus exercitus</name>
    <dbReference type="NCBI Taxonomy" id="2316736"/>
    <lineage>
        <taxon>Bacteria</taxon>
        <taxon>Pseudomonadati</taxon>
        <taxon>Myxococcota</taxon>
        <taxon>Myxococcia</taxon>
        <taxon>Myxococcales</taxon>
        <taxon>Cystobacterineae</taxon>
        <taxon>Myxococcaceae</taxon>
        <taxon>Corallococcus</taxon>
    </lineage>
</organism>
<evidence type="ECO:0000313" key="4">
    <source>
        <dbReference type="Proteomes" id="UP000528460"/>
    </source>
</evidence>
<dbReference type="PROSITE" id="PS50994">
    <property type="entry name" value="INTEGRASE"/>
    <property type="match status" value="1"/>
</dbReference>
<dbReference type="GO" id="GO:0003676">
    <property type="term" value="F:nucleic acid binding"/>
    <property type="evidence" value="ECO:0007669"/>
    <property type="project" value="InterPro"/>
</dbReference>